<feature type="compositionally biased region" description="Low complexity" evidence="1">
    <location>
        <begin position="211"/>
        <end position="220"/>
    </location>
</feature>
<evidence type="ECO:0000313" key="4">
    <source>
        <dbReference type="WBParaSite" id="OFLC_0000276701-mRNA-1"/>
    </source>
</evidence>
<dbReference type="WBParaSite" id="OFLC_0000276701-mRNA-1">
    <property type="protein sequence ID" value="OFLC_0000276701-mRNA-1"/>
    <property type="gene ID" value="OFLC_0000276701"/>
</dbReference>
<feature type="region of interest" description="Disordered" evidence="1">
    <location>
        <begin position="205"/>
        <end position="238"/>
    </location>
</feature>
<organism evidence="4">
    <name type="scientific">Onchocerca flexuosa</name>
    <dbReference type="NCBI Taxonomy" id="387005"/>
    <lineage>
        <taxon>Eukaryota</taxon>
        <taxon>Metazoa</taxon>
        <taxon>Ecdysozoa</taxon>
        <taxon>Nematoda</taxon>
        <taxon>Chromadorea</taxon>
        <taxon>Rhabditida</taxon>
        <taxon>Spirurina</taxon>
        <taxon>Spiruromorpha</taxon>
        <taxon>Filarioidea</taxon>
        <taxon>Onchocercidae</taxon>
        <taxon>Onchocerca</taxon>
    </lineage>
</organism>
<keyword evidence="3" id="KW-1185">Reference proteome</keyword>
<accession>A0A183H5K8</accession>
<evidence type="ECO:0000313" key="2">
    <source>
        <dbReference type="EMBL" id="VDO34147.1"/>
    </source>
</evidence>
<protein>
    <submittedName>
        <fullName evidence="2 4">Uncharacterized protein</fullName>
    </submittedName>
</protein>
<sequence length="238" mass="25897">MKSNDNTNSRSQDKNRTLHYFLKSDIALQRFGGISIGPIVSIDSIGLIVSFDLKKIVNFQNGRSGARSGEGGKFGNSGDFEKEFWPSTRSDCIGLMMSRRCRIQARPNVIGGTKKNMPSKPKPASPIKAQSDDTSPLSATILISEKTLQETEISERGAVEVQELQFIPTISESISNDLNKAEADILMGKPSFVSDYTSESLMSLKSPEFIPKPQSSSPSKSPRPHSPLKSPVSVASSM</sequence>
<evidence type="ECO:0000256" key="1">
    <source>
        <dbReference type="SAM" id="MobiDB-lite"/>
    </source>
</evidence>
<dbReference type="EMBL" id="UZAJ01001670">
    <property type="protein sequence ID" value="VDO34147.1"/>
    <property type="molecule type" value="Genomic_DNA"/>
</dbReference>
<evidence type="ECO:0000313" key="3">
    <source>
        <dbReference type="Proteomes" id="UP000267606"/>
    </source>
</evidence>
<proteinExistence type="predicted"/>
<feature type="region of interest" description="Disordered" evidence="1">
    <location>
        <begin position="110"/>
        <end position="135"/>
    </location>
</feature>
<name>A0A183H5K8_9BILA</name>
<reference evidence="4" key="1">
    <citation type="submission" date="2016-06" db="UniProtKB">
        <authorList>
            <consortium name="WormBaseParasite"/>
        </authorList>
    </citation>
    <scope>IDENTIFICATION</scope>
</reference>
<dbReference type="Proteomes" id="UP000267606">
    <property type="component" value="Unassembled WGS sequence"/>
</dbReference>
<dbReference type="STRING" id="387005.A0A183H5K8"/>
<reference evidence="2 3" key="2">
    <citation type="submission" date="2018-11" db="EMBL/GenBank/DDBJ databases">
        <authorList>
            <consortium name="Pathogen Informatics"/>
        </authorList>
    </citation>
    <scope>NUCLEOTIDE SEQUENCE [LARGE SCALE GENOMIC DNA]</scope>
</reference>
<gene>
    <name evidence="2" type="ORF">OFLC_LOCUS2768</name>
</gene>
<dbReference type="AlphaFoldDB" id="A0A183H5K8"/>